<evidence type="ECO:0000256" key="6">
    <source>
        <dbReference type="ARBA" id="ARBA00023136"/>
    </source>
</evidence>
<keyword evidence="4 11" id="KW-1133">Transmembrane helix</keyword>
<dbReference type="SUPFAM" id="SSF81321">
    <property type="entry name" value="Family A G protein-coupled receptor-like"/>
    <property type="match status" value="1"/>
</dbReference>
<feature type="transmembrane region" description="Helical" evidence="11">
    <location>
        <begin position="83"/>
        <end position="106"/>
    </location>
</feature>
<comment type="subcellular location">
    <subcellularLocation>
        <location evidence="1">Cell membrane</location>
        <topology evidence="1">Multi-pass membrane protein</topology>
    </subcellularLocation>
</comment>
<evidence type="ECO:0000256" key="3">
    <source>
        <dbReference type="ARBA" id="ARBA00022692"/>
    </source>
</evidence>
<feature type="transmembrane region" description="Helical" evidence="11">
    <location>
        <begin position="46"/>
        <end position="71"/>
    </location>
</feature>
<comment type="caution">
    <text evidence="13">The sequence shown here is derived from an EMBL/GenBank/DDBJ whole genome shotgun (WGS) entry which is preliminary data.</text>
</comment>
<dbReference type="EMBL" id="CALNXJ010000005">
    <property type="protein sequence ID" value="CAH3039264.1"/>
    <property type="molecule type" value="Genomic_DNA"/>
</dbReference>
<keyword evidence="5 10" id="KW-0297">G-protein coupled receptor</keyword>
<feature type="non-terminal residue" evidence="13">
    <location>
        <position position="1"/>
    </location>
</feature>
<feature type="domain" description="G-protein coupled receptors family 1 profile" evidence="12">
    <location>
        <begin position="26"/>
        <end position="263"/>
    </location>
</feature>
<reference evidence="13 14" key="1">
    <citation type="submission" date="2022-05" db="EMBL/GenBank/DDBJ databases">
        <authorList>
            <consortium name="Genoscope - CEA"/>
            <person name="William W."/>
        </authorList>
    </citation>
    <scope>NUCLEOTIDE SEQUENCE [LARGE SCALE GENOMIC DNA]</scope>
</reference>
<evidence type="ECO:0000259" key="12">
    <source>
        <dbReference type="PROSITE" id="PS50262"/>
    </source>
</evidence>
<dbReference type="InterPro" id="IPR017452">
    <property type="entry name" value="GPCR_Rhodpsn_7TM"/>
</dbReference>
<dbReference type="AlphaFoldDB" id="A0AAU9VX74"/>
<keyword evidence="6 11" id="KW-0472">Membrane</keyword>
<dbReference type="PANTHER" id="PTHR24246:SF27">
    <property type="entry name" value="ADENOSINE RECEPTOR, ISOFORM A"/>
    <property type="match status" value="1"/>
</dbReference>
<keyword evidence="2" id="KW-1003">Cell membrane</keyword>
<evidence type="ECO:0000256" key="2">
    <source>
        <dbReference type="ARBA" id="ARBA00022475"/>
    </source>
</evidence>
<evidence type="ECO:0000313" key="13">
    <source>
        <dbReference type="EMBL" id="CAH3039264.1"/>
    </source>
</evidence>
<keyword evidence="8" id="KW-0325">Glycoprotein</keyword>
<protein>
    <recommendedName>
        <fullName evidence="12">G-protein coupled receptors family 1 profile domain-containing protein</fullName>
    </recommendedName>
</protein>
<dbReference type="PROSITE" id="PS50262">
    <property type="entry name" value="G_PROTEIN_RECEP_F1_2"/>
    <property type="match status" value="1"/>
</dbReference>
<dbReference type="GO" id="GO:0005886">
    <property type="term" value="C:plasma membrane"/>
    <property type="evidence" value="ECO:0007669"/>
    <property type="project" value="UniProtKB-SubCell"/>
</dbReference>
<evidence type="ECO:0000256" key="10">
    <source>
        <dbReference type="RuleBase" id="RU000688"/>
    </source>
</evidence>
<keyword evidence="7 10" id="KW-0675">Receptor</keyword>
<feature type="transmembrane region" description="Helical" evidence="11">
    <location>
        <begin position="127"/>
        <end position="149"/>
    </location>
</feature>
<comment type="similarity">
    <text evidence="10">Belongs to the G-protein coupled receptor 1 family.</text>
</comment>
<evidence type="ECO:0000256" key="5">
    <source>
        <dbReference type="ARBA" id="ARBA00023040"/>
    </source>
</evidence>
<organism evidence="13 14">
    <name type="scientific">Pocillopora meandrina</name>
    <dbReference type="NCBI Taxonomy" id="46732"/>
    <lineage>
        <taxon>Eukaryota</taxon>
        <taxon>Metazoa</taxon>
        <taxon>Cnidaria</taxon>
        <taxon>Anthozoa</taxon>
        <taxon>Hexacorallia</taxon>
        <taxon>Scleractinia</taxon>
        <taxon>Astrocoeniina</taxon>
        <taxon>Pocilloporidae</taxon>
        <taxon>Pocillopora</taxon>
    </lineage>
</organism>
<accession>A0AAU9VX74</accession>
<dbReference type="InterPro" id="IPR000276">
    <property type="entry name" value="GPCR_Rhodpsn"/>
</dbReference>
<feature type="transmembrane region" description="Helical" evidence="11">
    <location>
        <begin position="213"/>
        <end position="237"/>
    </location>
</feature>
<evidence type="ECO:0000256" key="9">
    <source>
        <dbReference type="ARBA" id="ARBA00023224"/>
    </source>
</evidence>
<evidence type="ECO:0000256" key="7">
    <source>
        <dbReference type="ARBA" id="ARBA00023170"/>
    </source>
</evidence>
<feature type="transmembrane region" description="Helical" evidence="11">
    <location>
        <begin position="155"/>
        <end position="178"/>
    </location>
</feature>
<dbReference type="PANTHER" id="PTHR24246">
    <property type="entry name" value="OLFACTORY RECEPTOR AND ADENOSINE RECEPTOR"/>
    <property type="match status" value="1"/>
</dbReference>
<evidence type="ECO:0000256" key="11">
    <source>
        <dbReference type="SAM" id="Phobius"/>
    </source>
</evidence>
<evidence type="ECO:0000256" key="4">
    <source>
        <dbReference type="ARBA" id="ARBA00022989"/>
    </source>
</evidence>
<evidence type="ECO:0000256" key="8">
    <source>
        <dbReference type="ARBA" id="ARBA00023180"/>
    </source>
</evidence>
<dbReference type="Pfam" id="PF00001">
    <property type="entry name" value="7tm_1"/>
    <property type="match status" value="1"/>
</dbReference>
<proteinExistence type="inferred from homology"/>
<gene>
    <name evidence="13" type="ORF">PMEA_00026279</name>
</gene>
<feature type="transmembrane region" description="Helical" evidence="11">
    <location>
        <begin position="13"/>
        <end position="34"/>
    </location>
</feature>
<feature type="transmembrane region" description="Helical" evidence="11">
    <location>
        <begin position="243"/>
        <end position="265"/>
    </location>
</feature>
<dbReference type="PROSITE" id="PS00237">
    <property type="entry name" value="G_PROTEIN_RECEP_F1_1"/>
    <property type="match status" value="1"/>
</dbReference>
<evidence type="ECO:0000256" key="1">
    <source>
        <dbReference type="ARBA" id="ARBA00004651"/>
    </source>
</evidence>
<dbReference type="GO" id="GO:0004930">
    <property type="term" value="F:G protein-coupled receptor activity"/>
    <property type="evidence" value="ECO:0007669"/>
    <property type="project" value="UniProtKB-KW"/>
</dbReference>
<keyword evidence="3 10" id="KW-0812">Transmembrane</keyword>
<dbReference type="Gene3D" id="1.20.1070.10">
    <property type="entry name" value="Rhodopsin 7-helix transmembrane proteins"/>
    <property type="match status" value="1"/>
</dbReference>
<name>A0AAU9VX74_9CNID</name>
<keyword evidence="14" id="KW-1185">Reference proteome</keyword>
<dbReference type="Proteomes" id="UP001159428">
    <property type="component" value="Unassembled WGS sequence"/>
</dbReference>
<evidence type="ECO:0000313" key="14">
    <source>
        <dbReference type="Proteomes" id="UP001159428"/>
    </source>
</evidence>
<keyword evidence="9 10" id="KW-0807">Transducer</keyword>
<sequence length="284" mass="32543">TCKPVYAAIIPNIAISSFLCYTTAMMNIVTIYALGKTSSILKPLKILLLSLAVSDLCTGLISLPLNIAWQIQMLRCNLDKIPAVLNVFCSNFLYLSSLLGLTVLSADRFVAIQMPLRYKELVTHKRVVIIVIAKWLFCAIFTVIDLFFTPKDFSFAIHFTIESTCFVLSTCFSFKVYLTAKLHRHRFLARSQQVAQSNERTLARLRKSALGTFWIYLVFLACYLPNFIVYCIFHLNVHTEMQTLETCAATLVYVNSYLNPIIYCWKMRPIRRTMMNSLRGLIRK</sequence>
<dbReference type="CDD" id="cd00637">
    <property type="entry name" value="7tm_classA_rhodopsin-like"/>
    <property type="match status" value="1"/>
</dbReference>
<dbReference type="PRINTS" id="PR00237">
    <property type="entry name" value="GPCRRHODOPSN"/>
</dbReference>